<evidence type="ECO:0000256" key="3">
    <source>
        <dbReference type="ARBA" id="ARBA00022840"/>
    </source>
</evidence>
<evidence type="ECO:0000256" key="5">
    <source>
        <dbReference type="SAM" id="MobiDB-lite"/>
    </source>
</evidence>
<dbReference type="SMART" id="SM00220">
    <property type="entry name" value="S_TKc"/>
    <property type="match status" value="1"/>
</dbReference>
<dbReference type="InterPro" id="IPR001245">
    <property type="entry name" value="Ser-Thr/Tyr_kinase_cat_dom"/>
</dbReference>
<feature type="region of interest" description="Disordered" evidence="5">
    <location>
        <begin position="29"/>
        <end position="50"/>
    </location>
</feature>
<dbReference type="PANTHER" id="PTHR44329">
    <property type="entry name" value="SERINE/THREONINE-PROTEIN KINASE TNNI3K-RELATED"/>
    <property type="match status" value="1"/>
</dbReference>
<evidence type="ECO:0000313" key="8">
    <source>
        <dbReference type="Proteomes" id="UP000565441"/>
    </source>
</evidence>
<dbReference type="Gene3D" id="1.20.930.20">
    <property type="entry name" value="Adaptor protein Cbl, N-terminal domain"/>
    <property type="match status" value="1"/>
</dbReference>
<dbReference type="InterPro" id="IPR051681">
    <property type="entry name" value="Ser/Thr_Kinases-Pseudokinases"/>
</dbReference>
<reference evidence="7 8" key="1">
    <citation type="journal article" date="2020" name="ISME J.">
        <title>Uncovering the hidden diversity of litter-decomposition mechanisms in mushroom-forming fungi.</title>
        <authorList>
            <person name="Floudas D."/>
            <person name="Bentzer J."/>
            <person name="Ahren D."/>
            <person name="Johansson T."/>
            <person name="Persson P."/>
            <person name="Tunlid A."/>
        </authorList>
    </citation>
    <scope>NUCLEOTIDE SEQUENCE [LARGE SCALE GENOMIC DNA]</scope>
    <source>
        <strain evidence="7 8">CBS 661.87</strain>
    </source>
</reference>
<dbReference type="Pfam" id="PF07714">
    <property type="entry name" value="PK_Tyr_Ser-Thr"/>
    <property type="match status" value="1"/>
</dbReference>
<feature type="domain" description="Protein kinase" evidence="6">
    <location>
        <begin position="417"/>
        <end position="727"/>
    </location>
</feature>
<dbReference type="InterPro" id="IPR036537">
    <property type="entry name" value="Adaptor_Cbl_N_dom_sf"/>
</dbReference>
<dbReference type="GO" id="GO:0007166">
    <property type="term" value="P:cell surface receptor signaling pathway"/>
    <property type="evidence" value="ECO:0007669"/>
    <property type="project" value="InterPro"/>
</dbReference>
<feature type="region of interest" description="Disordered" evidence="5">
    <location>
        <begin position="1107"/>
        <end position="1142"/>
    </location>
</feature>
<keyword evidence="3 4" id="KW-0067">ATP-binding</keyword>
<evidence type="ECO:0000256" key="4">
    <source>
        <dbReference type="PROSITE-ProRule" id="PRU10141"/>
    </source>
</evidence>
<proteinExistence type="predicted"/>
<dbReference type="InterPro" id="IPR059179">
    <property type="entry name" value="MLKL-like_MCAfunc"/>
</dbReference>
<evidence type="ECO:0000256" key="2">
    <source>
        <dbReference type="ARBA" id="ARBA00022741"/>
    </source>
</evidence>
<keyword evidence="1" id="KW-0723">Serine/threonine-protein kinase</keyword>
<organism evidence="7 8">
    <name type="scientific">Tricholomella constricta</name>
    <dbReference type="NCBI Taxonomy" id="117010"/>
    <lineage>
        <taxon>Eukaryota</taxon>
        <taxon>Fungi</taxon>
        <taxon>Dikarya</taxon>
        <taxon>Basidiomycota</taxon>
        <taxon>Agaricomycotina</taxon>
        <taxon>Agaricomycetes</taxon>
        <taxon>Agaricomycetidae</taxon>
        <taxon>Agaricales</taxon>
        <taxon>Tricholomatineae</taxon>
        <taxon>Lyophyllaceae</taxon>
        <taxon>Tricholomella</taxon>
    </lineage>
</organism>
<dbReference type="GO" id="GO:0005524">
    <property type="term" value="F:ATP binding"/>
    <property type="evidence" value="ECO:0007669"/>
    <property type="project" value="UniProtKB-UniRule"/>
</dbReference>
<evidence type="ECO:0000256" key="1">
    <source>
        <dbReference type="ARBA" id="ARBA00022527"/>
    </source>
</evidence>
<protein>
    <recommendedName>
        <fullName evidence="6">Protein kinase domain-containing protein</fullName>
    </recommendedName>
</protein>
<evidence type="ECO:0000313" key="7">
    <source>
        <dbReference type="EMBL" id="KAF5378480.1"/>
    </source>
</evidence>
<accession>A0A8H5H8N6</accession>
<dbReference type="GO" id="GO:0004674">
    <property type="term" value="F:protein serine/threonine kinase activity"/>
    <property type="evidence" value="ECO:0007669"/>
    <property type="project" value="UniProtKB-KW"/>
</dbReference>
<sequence length="1167" mass="129001">MAADETSPSSNAFSVFGITMRKRLDSMEGQHGTVSATGGVTPPNGSPSSWWGSGAEEVIHRPWRDPPRRKNTVPEEQTNGWMHTREAKSGKSGGIVPGLASAARVLLNIWDALQLVDTNRLACLRLTERCADILLSVREEISEAGNTVAVELAAPIENLTQSFAEVHRFLQKQVHRPFLKRYLKRDEILAHIRACDDMLTAALRMFGFRIQVRILKQMQAVDARRAEDTQRILEEIAKMSPVVGPPPPMEMEKTITAASPSRLRESQILPALKTLHANQDTVDAAKDSADLRALMRTALQTSSDVEMLGVLQIGREEMPEAIKTLQRALERVGVGETAVTTTTTEVEEKTKKQPRMRSGSTKTQGSGGSSGSDGEFEGRDTLDREFIESGIDALRRMSLGHGLDTSLPAWTITRYEVDRETKIGLGFFSDVYKGTWRGRTVAIKVLAPTTPRALFVREVGIWKALRHRNVLELFGASSASGERPWFFVCAYMRRGSLVEFLKKVKGVEEERVRHRPGGSMSGAIGASVTAAPLIGRQRTASFPVWGSSSGRGRDEQQQTTVSREGDLFRFMLEIARGMEYLHRNGVLHGDLKAANVLVDDNIHCVISDFGQSEMKSEAYRISGTTPPRTWNTEVAGAGADVRPEPALADSADGRIVAWGKMPWPLMDDDAVRHFVLKENERPAIPLTRFNTPALQELLRVCWHRDADVRPPFEQIVEDVKVMRKAFLRDGGAAGEEQMMSPTVIESERERQWEWEWDKTKSNPSPDMRPVPLPSAGTTPLKDGAADVLLGISPDSSSTDSTYLTAQEDLSGSAITVRPAAISPHGTTTLHFENTVSSARMRMPEPVIYAPSTRASSLFESHTPSSGSLEDLGLLTTPGPAPHGFEGYESPAPKDERLATMRDERRYRLLLSHQFHPSLTLPLWEPSPVYLGAVGYLSKPSGKFVTLFNSFHPERSAEGHVRGLPSLYGYGRVASGSQRQDKRNAAQRGYDAFVGLLTFKGRGGNNVSQNVSRRYTFPLRAGHKTAHMCTETTMYRYMESLDVPKKWFKANVDAIMQIYGLTHHVQKEDLFLVIGTLDAPDYALFVSHNHPDGQVHFNVFSSPRNGQPWGTFTTDTEVPPELGGPSYDEPVPGNPLSSSKVSNNGGPWDTVLISRLRFKPDVLEPTSL</sequence>
<name>A0A8H5H8N6_9AGAR</name>
<dbReference type="Proteomes" id="UP000565441">
    <property type="component" value="Unassembled WGS sequence"/>
</dbReference>
<dbReference type="SUPFAM" id="SSF56112">
    <property type="entry name" value="Protein kinase-like (PK-like)"/>
    <property type="match status" value="1"/>
</dbReference>
<evidence type="ECO:0000259" key="6">
    <source>
        <dbReference type="PROSITE" id="PS50011"/>
    </source>
</evidence>
<dbReference type="OrthoDB" id="1668230at2759"/>
<keyword evidence="1" id="KW-0808">Transferase</keyword>
<feature type="region of interest" description="Disordered" evidence="5">
    <location>
        <begin position="339"/>
        <end position="379"/>
    </location>
</feature>
<dbReference type="PROSITE" id="PS00107">
    <property type="entry name" value="PROTEIN_KINASE_ATP"/>
    <property type="match status" value="1"/>
</dbReference>
<dbReference type="AlphaFoldDB" id="A0A8H5H8N6"/>
<keyword evidence="1" id="KW-0418">Kinase</keyword>
<dbReference type="Gene3D" id="1.10.510.10">
    <property type="entry name" value="Transferase(Phosphotransferase) domain 1"/>
    <property type="match status" value="2"/>
</dbReference>
<dbReference type="EMBL" id="JAACJP010000019">
    <property type="protein sequence ID" value="KAF5378480.1"/>
    <property type="molecule type" value="Genomic_DNA"/>
</dbReference>
<dbReference type="Gene3D" id="3.30.200.20">
    <property type="entry name" value="Phosphorylase Kinase, domain 1"/>
    <property type="match status" value="1"/>
</dbReference>
<dbReference type="InterPro" id="IPR017441">
    <property type="entry name" value="Protein_kinase_ATP_BS"/>
</dbReference>
<dbReference type="InterPro" id="IPR000719">
    <property type="entry name" value="Prot_kinase_dom"/>
</dbReference>
<dbReference type="CDD" id="cd21037">
    <property type="entry name" value="MLKL_NTD"/>
    <property type="match status" value="1"/>
</dbReference>
<keyword evidence="2 4" id="KW-0547">Nucleotide-binding</keyword>
<feature type="binding site" evidence="4">
    <location>
        <position position="444"/>
    </location>
    <ligand>
        <name>ATP</name>
        <dbReference type="ChEBI" id="CHEBI:30616"/>
    </ligand>
</feature>
<keyword evidence="8" id="KW-1185">Reference proteome</keyword>
<dbReference type="PROSITE" id="PS50011">
    <property type="entry name" value="PROTEIN_KINASE_DOM"/>
    <property type="match status" value="1"/>
</dbReference>
<dbReference type="InterPro" id="IPR008271">
    <property type="entry name" value="Ser/Thr_kinase_AS"/>
</dbReference>
<gene>
    <name evidence="7" type="ORF">D9615_007085</name>
</gene>
<comment type="caution">
    <text evidence="7">The sequence shown here is derived from an EMBL/GenBank/DDBJ whole genome shotgun (WGS) entry which is preliminary data.</text>
</comment>
<dbReference type="PROSITE" id="PS00108">
    <property type="entry name" value="PROTEIN_KINASE_ST"/>
    <property type="match status" value="1"/>
</dbReference>
<dbReference type="InterPro" id="IPR011009">
    <property type="entry name" value="Kinase-like_dom_sf"/>
</dbReference>